<comment type="caution">
    <text evidence="1">The sequence shown here is derived from an EMBL/GenBank/DDBJ whole genome shotgun (WGS) entry which is preliminary data.</text>
</comment>
<dbReference type="Gene3D" id="2.120.10.70">
    <property type="entry name" value="Fucose-specific lectin"/>
    <property type="match status" value="1"/>
</dbReference>
<dbReference type="AlphaFoldDB" id="A0A9P9WNL1"/>
<keyword evidence="2" id="KW-1185">Reference proteome</keyword>
<dbReference type="Proteomes" id="UP000829685">
    <property type="component" value="Unassembled WGS sequence"/>
</dbReference>
<evidence type="ECO:0000313" key="2">
    <source>
        <dbReference type="Proteomes" id="UP000829685"/>
    </source>
</evidence>
<protein>
    <recommendedName>
        <fullName evidence="3">Fucose-specific lectin</fullName>
    </recommendedName>
</protein>
<organism evidence="1 2">
    <name type="scientific">Neoarthrinium moseri</name>
    <dbReference type="NCBI Taxonomy" id="1658444"/>
    <lineage>
        <taxon>Eukaryota</taxon>
        <taxon>Fungi</taxon>
        <taxon>Dikarya</taxon>
        <taxon>Ascomycota</taxon>
        <taxon>Pezizomycotina</taxon>
        <taxon>Sordariomycetes</taxon>
        <taxon>Xylariomycetidae</taxon>
        <taxon>Amphisphaeriales</taxon>
        <taxon>Apiosporaceae</taxon>
        <taxon>Neoarthrinium</taxon>
    </lineage>
</organism>
<proteinExistence type="predicted"/>
<dbReference type="SUPFAM" id="SSF89372">
    <property type="entry name" value="Fucose-specific lectin"/>
    <property type="match status" value="1"/>
</dbReference>
<reference evidence="1" key="1">
    <citation type="submission" date="2021-03" db="EMBL/GenBank/DDBJ databases">
        <title>Revisited historic fungal species revealed as producer of novel bioactive compounds through whole genome sequencing and comparative genomics.</title>
        <authorList>
            <person name="Vignolle G.A."/>
            <person name="Hochenegger N."/>
            <person name="Mach R.L."/>
            <person name="Mach-Aigner A.R."/>
            <person name="Javad Rahimi M."/>
            <person name="Salim K.A."/>
            <person name="Chan C.M."/>
            <person name="Lim L.B.L."/>
            <person name="Cai F."/>
            <person name="Druzhinina I.S."/>
            <person name="U'Ren J.M."/>
            <person name="Derntl C."/>
        </authorList>
    </citation>
    <scope>NUCLEOTIDE SEQUENCE</scope>
    <source>
        <strain evidence="1">TUCIM 5799</strain>
    </source>
</reference>
<name>A0A9P9WNL1_9PEZI</name>
<evidence type="ECO:0008006" key="3">
    <source>
        <dbReference type="Google" id="ProtNLM"/>
    </source>
</evidence>
<gene>
    <name evidence="1" type="ORF">JX265_005380</name>
</gene>
<evidence type="ECO:0000313" key="1">
    <source>
        <dbReference type="EMBL" id="KAI1872500.1"/>
    </source>
</evidence>
<accession>A0A9P9WNL1</accession>
<dbReference type="EMBL" id="JAFIMR010000011">
    <property type="protein sequence ID" value="KAI1872500.1"/>
    <property type="molecule type" value="Genomic_DNA"/>
</dbReference>
<sequence>MSGVAAIVSSLDPHEVWLYTPTAAQQLGLEVRRIDTENYDPFRDYGAVKGPVRLTTGLAAVIHNRTTTVYGITNYTDAKGNKASTVSSLSPVYNPIDATTTSVADPGDYNAIAAASDGETSDYVYFLQDPEGVSQKPLITEYGFQQSTMGTRYVYTGLNPDPSSNLAAVIEKSKGTRMMIFQNYKDATLYYAWSNTKSSGSASKRHKNPITGSNNAVLGTPLAATLIPFPDSTFEVYLYYVDNTQQLWRVIYTGTQPVGGWGSPTAVGAVTDVDPSSGLAVVSDKTGNYIFFKANPNRYNYYHDSFKQPILGEDDANDGHNEGVERGCN</sequence>